<dbReference type="KEGG" id="tsin:OXH18_06770"/>
<name>A0A9E8ZI77_9CYAN</name>
<reference evidence="1" key="1">
    <citation type="submission" date="2022-12" db="EMBL/GenBank/DDBJ databases">
        <title>Polyphasic identification of a Novel Hot-Spring Cyanobacterium Ocullathermofonsia sinensis gen nov. sp. nov. and Genomic Insights on its Adaptations to the Thermal Habitat.</title>
        <authorList>
            <person name="Daroch M."/>
            <person name="Tang J."/>
            <person name="Jiang Y."/>
        </authorList>
    </citation>
    <scope>NUCLEOTIDE SEQUENCE</scope>
    <source>
        <strain evidence="1">PKUAC-SCTA174</strain>
    </source>
</reference>
<evidence type="ECO:0000313" key="1">
    <source>
        <dbReference type="EMBL" id="WAL61680.1"/>
    </source>
</evidence>
<dbReference type="Proteomes" id="UP001163152">
    <property type="component" value="Chromosome"/>
</dbReference>
<organism evidence="1 2">
    <name type="scientific">Thermocoleostomius sinensis A174</name>
    <dbReference type="NCBI Taxonomy" id="2016057"/>
    <lineage>
        <taxon>Bacteria</taxon>
        <taxon>Bacillati</taxon>
        <taxon>Cyanobacteriota</taxon>
        <taxon>Cyanophyceae</taxon>
        <taxon>Oculatellales</taxon>
        <taxon>Oculatellaceae</taxon>
        <taxon>Thermocoleostomius</taxon>
    </lineage>
</organism>
<dbReference type="EMBL" id="CP113797">
    <property type="protein sequence ID" value="WAL61680.1"/>
    <property type="molecule type" value="Genomic_DNA"/>
</dbReference>
<protein>
    <submittedName>
        <fullName evidence="1">Uncharacterized protein</fullName>
    </submittedName>
</protein>
<sequence>MANPNPKTEQLVLGRGKRPVLNNETVSMRMSPATRQMLEEIAYSYNCLYGGKPWIAGLLEKIGTGELMVVPAPPPRTAVSAQTFDGRQAMKEHLSNKYQAPLS</sequence>
<proteinExistence type="predicted"/>
<gene>
    <name evidence="1" type="ORF">OXH18_06770</name>
</gene>
<evidence type="ECO:0000313" key="2">
    <source>
        <dbReference type="Proteomes" id="UP001163152"/>
    </source>
</evidence>
<dbReference type="RefSeq" id="WP_268611703.1">
    <property type="nucleotide sequence ID" value="NZ_CP113797.1"/>
</dbReference>
<keyword evidence="2" id="KW-1185">Reference proteome</keyword>
<accession>A0A9E8ZI77</accession>
<dbReference type="AlphaFoldDB" id="A0A9E8ZI77"/>